<reference evidence="1" key="1">
    <citation type="submission" date="2013-10" db="EMBL/GenBank/DDBJ databases">
        <title>Genomic analysis of the causative agents of coccidiosis in chickens.</title>
        <authorList>
            <person name="Reid A.J."/>
            <person name="Blake D."/>
            <person name="Billington K."/>
            <person name="Browne H."/>
            <person name="Dunn M."/>
            <person name="Hung S."/>
            <person name="Kawahara F."/>
            <person name="Miranda-Saavedra D."/>
            <person name="Mourier T."/>
            <person name="Nagra H."/>
            <person name="Otto T.D."/>
            <person name="Rawlings N."/>
            <person name="Sanchez A."/>
            <person name="Sanders M."/>
            <person name="Subramaniam C."/>
            <person name="Tay Y."/>
            <person name="Dear P."/>
            <person name="Doerig C."/>
            <person name="Gruber A."/>
            <person name="Parkinson J."/>
            <person name="Shirley M."/>
            <person name="Wan K.L."/>
            <person name="Berriman M."/>
            <person name="Tomley F."/>
            <person name="Pain A."/>
        </authorList>
    </citation>
    <scope>NUCLEOTIDE SEQUENCE [LARGE SCALE GENOMIC DNA]</scope>
    <source>
        <strain evidence="1">Houghton</strain>
    </source>
</reference>
<dbReference type="PANTHER" id="PTHR46104">
    <property type="entry name" value="GENE 9195-RELATED-RELATED"/>
    <property type="match status" value="1"/>
</dbReference>
<feature type="non-terminal residue" evidence="1">
    <location>
        <position position="1"/>
    </location>
</feature>
<dbReference type="Gene3D" id="2.10.50.10">
    <property type="entry name" value="Tumor Necrosis Factor Receptor, subunit A, domain 2"/>
    <property type="match status" value="1"/>
</dbReference>
<dbReference type="InterPro" id="IPR009030">
    <property type="entry name" value="Growth_fac_rcpt_cys_sf"/>
</dbReference>
<dbReference type="PANTHER" id="PTHR46104:SF1">
    <property type="entry name" value="GENE 9195-RELATED"/>
    <property type="match status" value="1"/>
</dbReference>
<dbReference type="AlphaFoldDB" id="U6L576"/>
<name>U6L576_EIMTE</name>
<accession>U6L576</accession>
<dbReference type="SMART" id="SM01411">
    <property type="entry name" value="Ephrin_rec_like"/>
    <property type="match status" value="4"/>
</dbReference>
<dbReference type="SUPFAM" id="SSF57184">
    <property type="entry name" value="Growth factor receptor domain"/>
    <property type="match status" value="2"/>
</dbReference>
<proteinExistence type="predicted"/>
<gene>
    <name evidence="1" type="ORF">ETH_00036725</name>
</gene>
<evidence type="ECO:0000313" key="2">
    <source>
        <dbReference type="Proteomes" id="UP000030747"/>
    </source>
</evidence>
<sequence>LEEAPEKLCTEGHYCPQGAISPRQCPIGTFNDKEGQAGQEGCLKCPPGEALSPNCLLSAAAAAPAAAPPAAAAAAAGRAGTYVQRSGVHAQQQQQQQQQLVGVYVHCAGKYCGDAGLGSPSGDCQEGTWCLSGSQIPDASLAYLPSAAVLCPAGYTCPQGAIVPTPCPVGTFKEDKGAPPCQPCPGGAFCAHEALTAAAADGPCFPGYYCKGASTSGAPSDPAQGGLCPEHKYCPAGSSAPLDCPNGTFNNSQGMSSCPPCAAGYVCSNQSVQECPQGGYCPPGQWEETVCAAGTVGLAAGLQQQQQCAECPAGKVCSSGAVSGDCPQGGRVRWACTAQRALQCRCAAAREQQQE</sequence>
<dbReference type="RefSeq" id="XP_013235112.1">
    <property type="nucleotide sequence ID" value="XM_013379658.1"/>
</dbReference>
<dbReference type="VEuPathDB" id="ToxoDB:ETH_00036725"/>
<keyword evidence="2" id="KW-1185">Reference proteome</keyword>
<evidence type="ECO:0000313" key="1">
    <source>
        <dbReference type="EMBL" id="CDJ44363.1"/>
    </source>
</evidence>
<organism evidence="1 2">
    <name type="scientific">Eimeria tenella</name>
    <name type="common">Coccidian parasite</name>
    <dbReference type="NCBI Taxonomy" id="5802"/>
    <lineage>
        <taxon>Eukaryota</taxon>
        <taxon>Sar</taxon>
        <taxon>Alveolata</taxon>
        <taxon>Apicomplexa</taxon>
        <taxon>Conoidasida</taxon>
        <taxon>Coccidia</taxon>
        <taxon>Eucoccidiorida</taxon>
        <taxon>Eimeriorina</taxon>
        <taxon>Eimeriidae</taxon>
        <taxon>Eimeria</taxon>
    </lineage>
</organism>
<dbReference type="GeneID" id="25256386"/>
<protein>
    <recommendedName>
        <fullName evidence="3">GCC2 and GCC3 domain-containing protein</fullName>
    </recommendedName>
</protein>
<reference evidence="1" key="2">
    <citation type="submission" date="2013-10" db="EMBL/GenBank/DDBJ databases">
        <authorList>
            <person name="Aslett M."/>
        </authorList>
    </citation>
    <scope>NUCLEOTIDE SEQUENCE [LARGE SCALE GENOMIC DNA]</scope>
    <source>
        <strain evidence="1">Houghton</strain>
    </source>
</reference>
<dbReference type="OrthoDB" id="347037at2759"/>
<dbReference type="EMBL" id="HG676956">
    <property type="protein sequence ID" value="CDJ44363.1"/>
    <property type="molecule type" value="Genomic_DNA"/>
</dbReference>
<evidence type="ECO:0008006" key="3">
    <source>
        <dbReference type="Google" id="ProtNLM"/>
    </source>
</evidence>
<dbReference type="VEuPathDB" id="ToxoDB:ETH2_0318600"/>
<dbReference type="Proteomes" id="UP000030747">
    <property type="component" value="Unassembled WGS sequence"/>
</dbReference>